<reference evidence="2" key="1">
    <citation type="submission" date="2019-09" db="EMBL/GenBank/DDBJ databases">
        <title>Draft genome information of white flower Hibiscus syriacus.</title>
        <authorList>
            <person name="Kim Y.-M."/>
        </authorList>
    </citation>
    <scope>NUCLEOTIDE SEQUENCE [LARGE SCALE GENOMIC DNA]</scope>
    <source>
        <strain evidence="2">YM2019G1</strain>
    </source>
</reference>
<sequence>MVIFKIPNDWPDLTGSTANKEKGSTNKRSGKVPTKGLTSKERVRKRAITLGFRAFGKIKVQQTDSTHHLEPSGFGLGWMNPIIPCPQARSRLWMFWRYSRLTKIYSYTFSRILRWYFTTFSWKPNFQGSKITKSGSFPMPHSPRTGYLRSTTLDTAEGSMVIPKGRKICSGCSIIQVNGRNENQQLFSEHHKEANSSSQGSDSQGGTI</sequence>
<feature type="region of interest" description="Disordered" evidence="1">
    <location>
        <begin position="14"/>
        <end position="38"/>
    </location>
</feature>
<feature type="region of interest" description="Disordered" evidence="1">
    <location>
        <begin position="188"/>
        <end position="208"/>
    </location>
</feature>
<comment type="caution">
    <text evidence="2">The sequence shown here is derived from an EMBL/GenBank/DDBJ whole genome shotgun (WGS) entry which is preliminary data.</text>
</comment>
<feature type="compositionally biased region" description="Low complexity" evidence="1">
    <location>
        <begin position="196"/>
        <end position="208"/>
    </location>
</feature>
<keyword evidence="3" id="KW-1185">Reference proteome</keyword>
<name>A0A6A2ZYR8_HIBSY</name>
<evidence type="ECO:0000256" key="1">
    <source>
        <dbReference type="SAM" id="MobiDB-lite"/>
    </source>
</evidence>
<protein>
    <submittedName>
        <fullName evidence="2">Uncharacterized protein</fullName>
    </submittedName>
</protein>
<gene>
    <name evidence="2" type="ORF">F3Y22_tig00110652pilonHSYRG00098</name>
</gene>
<evidence type="ECO:0000313" key="3">
    <source>
        <dbReference type="Proteomes" id="UP000436088"/>
    </source>
</evidence>
<dbReference type="EMBL" id="VEPZ02001061">
    <property type="protein sequence ID" value="KAE8696686.1"/>
    <property type="molecule type" value="Genomic_DNA"/>
</dbReference>
<dbReference type="AlphaFoldDB" id="A0A6A2ZYR8"/>
<organism evidence="2 3">
    <name type="scientific">Hibiscus syriacus</name>
    <name type="common">Rose of Sharon</name>
    <dbReference type="NCBI Taxonomy" id="106335"/>
    <lineage>
        <taxon>Eukaryota</taxon>
        <taxon>Viridiplantae</taxon>
        <taxon>Streptophyta</taxon>
        <taxon>Embryophyta</taxon>
        <taxon>Tracheophyta</taxon>
        <taxon>Spermatophyta</taxon>
        <taxon>Magnoliopsida</taxon>
        <taxon>eudicotyledons</taxon>
        <taxon>Gunneridae</taxon>
        <taxon>Pentapetalae</taxon>
        <taxon>rosids</taxon>
        <taxon>malvids</taxon>
        <taxon>Malvales</taxon>
        <taxon>Malvaceae</taxon>
        <taxon>Malvoideae</taxon>
        <taxon>Hibiscus</taxon>
    </lineage>
</organism>
<evidence type="ECO:0000313" key="2">
    <source>
        <dbReference type="EMBL" id="KAE8696686.1"/>
    </source>
</evidence>
<proteinExistence type="predicted"/>
<dbReference type="Proteomes" id="UP000436088">
    <property type="component" value="Unassembled WGS sequence"/>
</dbReference>
<accession>A0A6A2ZYR8</accession>